<dbReference type="InterPro" id="IPR025124">
    <property type="entry name" value="Gag1-like_clamp"/>
</dbReference>
<dbReference type="PANTHER" id="PTHR28065:SF1">
    <property type="entry name" value="DUF4050 DOMAIN-CONTAINING PROTEIN"/>
    <property type="match status" value="1"/>
</dbReference>
<feature type="region of interest" description="Disordered" evidence="1">
    <location>
        <begin position="60"/>
        <end position="82"/>
    </location>
</feature>
<protein>
    <recommendedName>
        <fullName evidence="2">Gag1-like clamp domain-containing protein</fullName>
    </recommendedName>
</protein>
<feature type="compositionally biased region" description="Basic and acidic residues" evidence="1">
    <location>
        <begin position="203"/>
        <end position="212"/>
    </location>
</feature>
<evidence type="ECO:0000313" key="4">
    <source>
        <dbReference type="Proteomes" id="UP000243515"/>
    </source>
</evidence>
<dbReference type="OrthoDB" id="5422958at2759"/>
<dbReference type="InterPro" id="IPR053274">
    <property type="entry name" value="Fluconazole_resistance"/>
</dbReference>
<dbReference type="PANTHER" id="PTHR28065">
    <property type="entry name" value="FREQUENIN"/>
    <property type="match status" value="1"/>
</dbReference>
<evidence type="ECO:0000313" key="3">
    <source>
        <dbReference type="EMBL" id="OXV05445.1"/>
    </source>
</evidence>
<sequence length="452" mass="49003">MDSTPPITSSYPSSFLRSNSRASDATKETREAAVREARQRMREVVRDDWSHEPFLLYSPQPTSLSSMSSLSSTPSAIEMSPSQELSPAIVDWRLREYATSESEQDSAISLGDKRERDAYRFENPDAVQTTVAARRRKRRMERDDEMVWNPGLRIWVERRNAWTGARKKKSVAQDFMLETGEIDPQAVEASPTGVLSAVPPQEKGPDHGEDHTGGAGNADTEITNNQRHEGFKLFPGFVPCISATGEPSRVVSFSLGRNDREDTAVSESTRVIYDHSGSGLGEQLNDFASSNESLLPVVEPFLPSSNPVRAAINPSIYCSIYSKVVLQGLTPAVPINLADLTKAVVAGWKVEGQWPPKPAPQIPGADVLVRRKGANDADNGVTASKAHKASISHGSGVTSAVKKVLGLSGVHNHPFHLRRSSQSRNGPDGDAGTGEGGGTTVPVTHVVNEPHR</sequence>
<name>A0A232LMS0_9EURO</name>
<keyword evidence="4" id="KW-1185">Reference proteome</keyword>
<dbReference type="EMBL" id="NPHW01006963">
    <property type="protein sequence ID" value="OXV05445.1"/>
    <property type="molecule type" value="Genomic_DNA"/>
</dbReference>
<dbReference type="Proteomes" id="UP000243515">
    <property type="component" value="Unassembled WGS sequence"/>
</dbReference>
<feature type="compositionally biased region" description="Low complexity" evidence="1">
    <location>
        <begin position="440"/>
        <end position="452"/>
    </location>
</feature>
<organism evidence="3 4">
    <name type="scientific">Elaphomyces granulatus</name>
    <dbReference type="NCBI Taxonomy" id="519963"/>
    <lineage>
        <taxon>Eukaryota</taxon>
        <taxon>Fungi</taxon>
        <taxon>Dikarya</taxon>
        <taxon>Ascomycota</taxon>
        <taxon>Pezizomycotina</taxon>
        <taxon>Eurotiomycetes</taxon>
        <taxon>Eurotiomycetidae</taxon>
        <taxon>Eurotiales</taxon>
        <taxon>Elaphomycetaceae</taxon>
        <taxon>Elaphomyces</taxon>
    </lineage>
</organism>
<accession>A0A232LMS0</accession>
<feature type="compositionally biased region" description="Low complexity" evidence="1">
    <location>
        <begin position="1"/>
        <end position="14"/>
    </location>
</feature>
<reference evidence="3 4" key="1">
    <citation type="journal article" date="2015" name="Environ. Microbiol.">
        <title>Metagenome sequence of Elaphomyces granulatus from sporocarp tissue reveals Ascomycota ectomycorrhizal fingerprints of genome expansion and a Proteobacteria-rich microbiome.</title>
        <authorList>
            <person name="Quandt C.A."/>
            <person name="Kohler A."/>
            <person name="Hesse C.N."/>
            <person name="Sharpton T.J."/>
            <person name="Martin F."/>
            <person name="Spatafora J.W."/>
        </authorList>
    </citation>
    <scope>NUCLEOTIDE SEQUENCE [LARGE SCALE GENOMIC DNA]</scope>
    <source>
        <strain evidence="3 4">OSC145934</strain>
    </source>
</reference>
<proteinExistence type="predicted"/>
<feature type="region of interest" description="Disordered" evidence="1">
    <location>
        <begin position="1"/>
        <end position="41"/>
    </location>
</feature>
<dbReference type="AlphaFoldDB" id="A0A232LMS0"/>
<feature type="domain" description="Gag1-like clamp" evidence="2">
    <location>
        <begin position="118"/>
        <end position="355"/>
    </location>
</feature>
<evidence type="ECO:0000259" key="2">
    <source>
        <dbReference type="Pfam" id="PF13259"/>
    </source>
</evidence>
<dbReference type="Pfam" id="PF13259">
    <property type="entry name" value="clamp_Gag1-like"/>
    <property type="match status" value="1"/>
</dbReference>
<comment type="caution">
    <text evidence="3">The sequence shown here is derived from an EMBL/GenBank/DDBJ whole genome shotgun (WGS) entry which is preliminary data.</text>
</comment>
<feature type="compositionally biased region" description="Basic and acidic residues" evidence="1">
    <location>
        <begin position="24"/>
        <end position="41"/>
    </location>
</feature>
<gene>
    <name evidence="3" type="ORF">Egran_06787</name>
</gene>
<feature type="compositionally biased region" description="Gly residues" evidence="1">
    <location>
        <begin position="429"/>
        <end position="439"/>
    </location>
</feature>
<evidence type="ECO:0000256" key="1">
    <source>
        <dbReference type="SAM" id="MobiDB-lite"/>
    </source>
</evidence>
<feature type="region of interest" description="Disordered" evidence="1">
    <location>
        <begin position="413"/>
        <end position="452"/>
    </location>
</feature>
<feature type="compositionally biased region" description="Low complexity" evidence="1">
    <location>
        <begin position="60"/>
        <end position="75"/>
    </location>
</feature>
<feature type="region of interest" description="Disordered" evidence="1">
    <location>
        <begin position="184"/>
        <end position="222"/>
    </location>
</feature>